<name>A0A1W6ZTF3_9HYPH</name>
<accession>A0A1W6ZTF3</accession>
<dbReference type="RefSeq" id="WP_086088999.1">
    <property type="nucleotide sequence ID" value="NZ_CP021112.1"/>
</dbReference>
<proteinExistence type="predicted"/>
<keyword evidence="2" id="KW-1185">Reference proteome</keyword>
<organism evidence="1 2">
    <name type="scientific">Pseudorhodoplanes sinuspersici</name>
    <dbReference type="NCBI Taxonomy" id="1235591"/>
    <lineage>
        <taxon>Bacteria</taxon>
        <taxon>Pseudomonadati</taxon>
        <taxon>Pseudomonadota</taxon>
        <taxon>Alphaproteobacteria</taxon>
        <taxon>Hyphomicrobiales</taxon>
        <taxon>Pseudorhodoplanes</taxon>
    </lineage>
</organism>
<dbReference type="EMBL" id="CP021112">
    <property type="protein sequence ID" value="ARQ00603.1"/>
    <property type="molecule type" value="Genomic_DNA"/>
</dbReference>
<dbReference type="AlphaFoldDB" id="A0A1W6ZTF3"/>
<dbReference type="KEGG" id="psin:CAK95_17105"/>
<protein>
    <submittedName>
        <fullName evidence="1">Uncharacterized protein</fullName>
    </submittedName>
</protein>
<evidence type="ECO:0000313" key="1">
    <source>
        <dbReference type="EMBL" id="ARQ00603.1"/>
    </source>
</evidence>
<evidence type="ECO:0000313" key="2">
    <source>
        <dbReference type="Proteomes" id="UP000194137"/>
    </source>
</evidence>
<sequence>MSKLSTAILAVAIVAGTTAASYAQTHATRHDHHRISGPAAKSRAQAAPRYTNGAARSNEVYEWGKYQGQDPDINVRLMLRRDVHN</sequence>
<gene>
    <name evidence="1" type="ORF">CAK95_17105</name>
</gene>
<dbReference type="Proteomes" id="UP000194137">
    <property type="component" value="Chromosome"/>
</dbReference>
<reference evidence="1 2" key="1">
    <citation type="submission" date="2017-05" db="EMBL/GenBank/DDBJ databases">
        <title>Full genome sequence of Pseudorhodoplanes sinuspersici.</title>
        <authorList>
            <person name="Dastgheib S.M.M."/>
            <person name="Shavandi M."/>
            <person name="Tirandaz H."/>
        </authorList>
    </citation>
    <scope>NUCLEOTIDE SEQUENCE [LARGE SCALE GENOMIC DNA]</scope>
    <source>
        <strain evidence="1 2">RIPI110</strain>
    </source>
</reference>